<name>A0A0R3WDF8_TAEAS</name>
<dbReference type="EMBL" id="UYRS01018897">
    <property type="protein sequence ID" value="VDK41050.1"/>
    <property type="molecule type" value="Genomic_DNA"/>
</dbReference>
<gene>
    <name evidence="1" type="ORF">TASK_LOCUS8801</name>
</gene>
<reference evidence="3" key="1">
    <citation type="submission" date="2017-02" db="UniProtKB">
        <authorList>
            <consortium name="WormBaseParasite"/>
        </authorList>
    </citation>
    <scope>IDENTIFICATION</scope>
</reference>
<dbReference type="Proteomes" id="UP000282613">
    <property type="component" value="Unassembled WGS sequence"/>
</dbReference>
<reference evidence="1 2" key="2">
    <citation type="submission" date="2018-11" db="EMBL/GenBank/DDBJ databases">
        <authorList>
            <consortium name="Pathogen Informatics"/>
        </authorList>
    </citation>
    <scope>NUCLEOTIDE SEQUENCE [LARGE SCALE GENOMIC DNA]</scope>
</reference>
<keyword evidence="2" id="KW-1185">Reference proteome</keyword>
<organism evidence="3">
    <name type="scientific">Taenia asiatica</name>
    <name type="common">Asian tapeworm</name>
    <dbReference type="NCBI Taxonomy" id="60517"/>
    <lineage>
        <taxon>Eukaryota</taxon>
        <taxon>Metazoa</taxon>
        <taxon>Spiralia</taxon>
        <taxon>Lophotrochozoa</taxon>
        <taxon>Platyhelminthes</taxon>
        <taxon>Cestoda</taxon>
        <taxon>Eucestoda</taxon>
        <taxon>Cyclophyllidea</taxon>
        <taxon>Taeniidae</taxon>
        <taxon>Taenia</taxon>
    </lineage>
</organism>
<evidence type="ECO:0000313" key="3">
    <source>
        <dbReference type="WBParaSite" id="TASK_0000880001-mRNA-1"/>
    </source>
</evidence>
<sequence length="178" mass="19831">MTLGVPHLLPCREGRFGLLGKEKARKDERAMMDIDISNKASELDEAELAFLRSLELVSCSTVGHELDGNQDSYRQAHQSSCLGGAQCFVREVLARFLKLGSCKSSIEAVGLKQWFRAELTTLFAILHINLRRPMALGVYTSRSLTTAVRTLMLRKGTAKQRQIAFEGVRLQTHGAIRI</sequence>
<evidence type="ECO:0000313" key="1">
    <source>
        <dbReference type="EMBL" id="VDK41050.1"/>
    </source>
</evidence>
<protein>
    <submittedName>
        <fullName evidence="1 3">Uncharacterized protein</fullName>
    </submittedName>
</protein>
<accession>A0A0R3WDF8</accession>
<evidence type="ECO:0000313" key="2">
    <source>
        <dbReference type="Proteomes" id="UP000282613"/>
    </source>
</evidence>
<dbReference type="WBParaSite" id="TASK_0000880001-mRNA-1">
    <property type="protein sequence ID" value="TASK_0000880001-mRNA-1"/>
    <property type="gene ID" value="TASK_0000880001"/>
</dbReference>
<dbReference type="AlphaFoldDB" id="A0A0R3WDF8"/>
<proteinExistence type="predicted"/>